<proteinExistence type="predicted"/>
<evidence type="ECO:0000313" key="3">
    <source>
        <dbReference type="Proteomes" id="UP001642484"/>
    </source>
</evidence>
<protein>
    <submittedName>
        <fullName evidence="2">Uncharacterized protein</fullName>
    </submittedName>
</protein>
<organism evidence="2 3">
    <name type="scientific">Durusdinium trenchii</name>
    <dbReference type="NCBI Taxonomy" id="1381693"/>
    <lineage>
        <taxon>Eukaryota</taxon>
        <taxon>Sar</taxon>
        <taxon>Alveolata</taxon>
        <taxon>Dinophyceae</taxon>
        <taxon>Suessiales</taxon>
        <taxon>Symbiodiniaceae</taxon>
        <taxon>Durusdinium</taxon>
    </lineage>
</organism>
<evidence type="ECO:0000256" key="1">
    <source>
        <dbReference type="SAM" id="SignalP"/>
    </source>
</evidence>
<dbReference type="Proteomes" id="UP001642484">
    <property type="component" value="Unassembled WGS sequence"/>
</dbReference>
<gene>
    <name evidence="2" type="ORF">CCMP2556_LOCUS4103</name>
</gene>
<accession>A0ABP0HZH0</accession>
<keyword evidence="1" id="KW-0732">Signal</keyword>
<sequence>MPAMSKIAVCGGALMAASAFVTPAGPSRLTSGVQLNNCTRTARMQSSLRGTNVEQGKAKSGTSLSGALASMAGLAAVAAVANRPARRSVPAILCSSGIPLVGSEVERDGAGLD</sequence>
<name>A0ABP0HZH0_9DINO</name>
<keyword evidence="3" id="KW-1185">Reference proteome</keyword>
<dbReference type="EMBL" id="CAXAMN010001669">
    <property type="protein sequence ID" value="CAK8995636.1"/>
    <property type="molecule type" value="Genomic_DNA"/>
</dbReference>
<reference evidence="2 3" key="1">
    <citation type="submission" date="2024-02" db="EMBL/GenBank/DDBJ databases">
        <authorList>
            <person name="Chen Y."/>
            <person name="Shah S."/>
            <person name="Dougan E. K."/>
            <person name="Thang M."/>
            <person name="Chan C."/>
        </authorList>
    </citation>
    <scope>NUCLEOTIDE SEQUENCE [LARGE SCALE GENOMIC DNA]</scope>
</reference>
<feature type="signal peptide" evidence="1">
    <location>
        <begin position="1"/>
        <end position="19"/>
    </location>
</feature>
<feature type="chain" id="PRO_5046377701" evidence="1">
    <location>
        <begin position="20"/>
        <end position="113"/>
    </location>
</feature>
<comment type="caution">
    <text evidence="2">The sequence shown here is derived from an EMBL/GenBank/DDBJ whole genome shotgun (WGS) entry which is preliminary data.</text>
</comment>
<evidence type="ECO:0000313" key="2">
    <source>
        <dbReference type="EMBL" id="CAK8995636.1"/>
    </source>
</evidence>